<dbReference type="OrthoDB" id="2748312at2759"/>
<keyword evidence="3" id="KW-1185">Reference proteome</keyword>
<dbReference type="AlphaFoldDB" id="A0A6A7A327"/>
<name>A0A6A7A327_9PLEO</name>
<dbReference type="Proteomes" id="UP000799424">
    <property type="component" value="Unassembled WGS sequence"/>
</dbReference>
<organism evidence="2 3">
    <name type="scientific">Ophiobolus disseminans</name>
    <dbReference type="NCBI Taxonomy" id="1469910"/>
    <lineage>
        <taxon>Eukaryota</taxon>
        <taxon>Fungi</taxon>
        <taxon>Dikarya</taxon>
        <taxon>Ascomycota</taxon>
        <taxon>Pezizomycotina</taxon>
        <taxon>Dothideomycetes</taxon>
        <taxon>Pleosporomycetidae</taxon>
        <taxon>Pleosporales</taxon>
        <taxon>Pleosporineae</taxon>
        <taxon>Phaeosphaeriaceae</taxon>
        <taxon>Ophiobolus</taxon>
    </lineage>
</organism>
<feature type="signal peptide" evidence="1">
    <location>
        <begin position="1"/>
        <end position="19"/>
    </location>
</feature>
<dbReference type="EMBL" id="MU006225">
    <property type="protein sequence ID" value="KAF2827117.1"/>
    <property type="molecule type" value="Genomic_DNA"/>
</dbReference>
<sequence length="279" mass="30326">MRLSPSFVLLATSSTLVVASVIPVQLEKRVHGDRSDPIWIDVDCVGGEALCNADCYAILCLSSPNPTQYEAGSGDEKRKVSGYKQGLLTTTEKTRKEKGINIPQNVLAQVGTSVEEANMANTAQGGEGEILFAANADENSLIGRNVGAQLTRHVPDGSWYFRWFINYGMGAPYCYALQGGISKSHTTVPAAGVKGDTTICTTKDKKPTDPVFLAFTKEAKDQGGKPHYHMMDRNAGDRWIGKLWGLQGSFPKNKERNVENKEDTSALVEVEKKEVDVVA</sequence>
<proteinExistence type="predicted"/>
<protein>
    <submittedName>
        <fullName evidence="2">Uncharacterized protein</fullName>
    </submittedName>
</protein>
<keyword evidence="1" id="KW-0732">Signal</keyword>
<evidence type="ECO:0000313" key="3">
    <source>
        <dbReference type="Proteomes" id="UP000799424"/>
    </source>
</evidence>
<gene>
    <name evidence="2" type="ORF">CC86DRAFT_466846</name>
</gene>
<evidence type="ECO:0000256" key="1">
    <source>
        <dbReference type="SAM" id="SignalP"/>
    </source>
</evidence>
<accession>A0A6A7A327</accession>
<feature type="chain" id="PRO_5025358503" evidence="1">
    <location>
        <begin position="20"/>
        <end position="279"/>
    </location>
</feature>
<evidence type="ECO:0000313" key="2">
    <source>
        <dbReference type="EMBL" id="KAF2827117.1"/>
    </source>
</evidence>
<reference evidence="2" key="1">
    <citation type="journal article" date="2020" name="Stud. Mycol.">
        <title>101 Dothideomycetes genomes: a test case for predicting lifestyles and emergence of pathogens.</title>
        <authorList>
            <person name="Haridas S."/>
            <person name="Albert R."/>
            <person name="Binder M."/>
            <person name="Bloem J."/>
            <person name="Labutti K."/>
            <person name="Salamov A."/>
            <person name="Andreopoulos B."/>
            <person name="Baker S."/>
            <person name="Barry K."/>
            <person name="Bills G."/>
            <person name="Bluhm B."/>
            <person name="Cannon C."/>
            <person name="Castanera R."/>
            <person name="Culley D."/>
            <person name="Daum C."/>
            <person name="Ezra D."/>
            <person name="Gonzalez J."/>
            <person name="Henrissat B."/>
            <person name="Kuo A."/>
            <person name="Liang C."/>
            <person name="Lipzen A."/>
            <person name="Lutzoni F."/>
            <person name="Magnuson J."/>
            <person name="Mondo S."/>
            <person name="Nolan M."/>
            <person name="Ohm R."/>
            <person name="Pangilinan J."/>
            <person name="Park H.-J."/>
            <person name="Ramirez L."/>
            <person name="Alfaro M."/>
            <person name="Sun H."/>
            <person name="Tritt A."/>
            <person name="Yoshinaga Y."/>
            <person name="Zwiers L.-H."/>
            <person name="Turgeon B."/>
            <person name="Goodwin S."/>
            <person name="Spatafora J."/>
            <person name="Crous P."/>
            <person name="Grigoriev I."/>
        </authorList>
    </citation>
    <scope>NUCLEOTIDE SEQUENCE</scope>
    <source>
        <strain evidence="2">CBS 113818</strain>
    </source>
</reference>